<evidence type="ECO:0000313" key="1">
    <source>
        <dbReference type="EMBL" id="HAN27024.1"/>
    </source>
</evidence>
<name>A0A3C1KKY2_9GAMM</name>
<dbReference type="GO" id="GO:0006164">
    <property type="term" value="P:purine nucleotide biosynthetic process"/>
    <property type="evidence" value="ECO:0007669"/>
    <property type="project" value="InterPro"/>
</dbReference>
<reference evidence="1 2" key="1">
    <citation type="journal article" date="2018" name="Nat. Biotechnol.">
        <title>A standardized bacterial taxonomy based on genome phylogeny substantially revises the tree of life.</title>
        <authorList>
            <person name="Parks D.H."/>
            <person name="Chuvochina M."/>
            <person name="Waite D.W."/>
            <person name="Rinke C."/>
            <person name="Skarshewski A."/>
            <person name="Chaumeil P.A."/>
            <person name="Hugenholtz P."/>
        </authorList>
    </citation>
    <scope>NUCLEOTIDE SEQUENCE [LARGE SCALE GENOMIC DNA]</scope>
    <source>
        <strain evidence="1">UBA9158</strain>
    </source>
</reference>
<proteinExistence type="predicted"/>
<dbReference type="AlphaFoldDB" id="A0A3C1KKY2"/>
<dbReference type="InterPro" id="IPR001114">
    <property type="entry name" value="Adenylosuccinate_synthetase"/>
</dbReference>
<feature type="non-terminal residue" evidence="1">
    <location>
        <position position="41"/>
    </location>
</feature>
<accession>A0A3C1KKY2</accession>
<keyword evidence="1" id="KW-0436">Ligase</keyword>
<comment type="caution">
    <text evidence="1">The sequence shown here is derived from an EMBL/GenBank/DDBJ whole genome shotgun (WGS) entry which is preliminary data.</text>
</comment>
<organism evidence="1 2">
    <name type="scientific">Haliea salexigens</name>
    <dbReference type="NCBI Taxonomy" id="287487"/>
    <lineage>
        <taxon>Bacteria</taxon>
        <taxon>Pseudomonadati</taxon>
        <taxon>Pseudomonadota</taxon>
        <taxon>Gammaproteobacteria</taxon>
        <taxon>Cellvibrionales</taxon>
        <taxon>Halieaceae</taxon>
        <taxon>Haliea</taxon>
    </lineage>
</organism>
<gene>
    <name evidence="1" type="ORF">DCP75_04770</name>
</gene>
<dbReference type="Pfam" id="PF00709">
    <property type="entry name" value="Adenylsucc_synt"/>
    <property type="match status" value="1"/>
</dbReference>
<dbReference type="EMBL" id="DMND01000068">
    <property type="protein sequence ID" value="HAN27024.1"/>
    <property type="molecule type" value="Genomic_DNA"/>
</dbReference>
<dbReference type="SUPFAM" id="SSF52540">
    <property type="entry name" value="P-loop containing nucleoside triphosphate hydrolases"/>
    <property type="match status" value="1"/>
</dbReference>
<dbReference type="GO" id="GO:0004019">
    <property type="term" value="F:adenylosuccinate synthase activity"/>
    <property type="evidence" value="ECO:0007669"/>
    <property type="project" value="UniProtKB-EC"/>
</dbReference>
<dbReference type="InterPro" id="IPR027417">
    <property type="entry name" value="P-loop_NTPase"/>
</dbReference>
<protein>
    <submittedName>
        <fullName evidence="1">Adenylosuccinate synthase</fullName>
        <ecNumber evidence="1">6.3.4.4</ecNumber>
    </submittedName>
</protein>
<dbReference type="GO" id="GO:0000166">
    <property type="term" value="F:nucleotide binding"/>
    <property type="evidence" value="ECO:0007669"/>
    <property type="project" value="InterPro"/>
</dbReference>
<sequence length="41" mass="4759">IGPAYEDKAARRGLRLGDLKDPARFAVKLREVMDYHNFQLQ</sequence>
<dbReference type="InterPro" id="IPR042110">
    <property type="entry name" value="Adenylosuccinate_synth_dom2"/>
</dbReference>
<dbReference type="EC" id="6.3.4.4" evidence="1"/>
<dbReference type="Gene3D" id="1.10.300.10">
    <property type="entry name" value="Adenylosuccinate Synthetase, subunit A, domain 2"/>
    <property type="match status" value="1"/>
</dbReference>
<dbReference type="Proteomes" id="UP000259273">
    <property type="component" value="Unassembled WGS sequence"/>
</dbReference>
<evidence type="ECO:0000313" key="2">
    <source>
        <dbReference type="Proteomes" id="UP000259273"/>
    </source>
</evidence>
<feature type="non-terminal residue" evidence="1">
    <location>
        <position position="1"/>
    </location>
</feature>